<evidence type="ECO:0000256" key="1">
    <source>
        <dbReference type="ARBA" id="ARBA00022574"/>
    </source>
</evidence>
<evidence type="ECO:0000256" key="3">
    <source>
        <dbReference type="PROSITE-ProRule" id="PRU00221"/>
    </source>
</evidence>
<keyword evidence="6" id="KW-1185">Reference proteome</keyword>
<feature type="repeat" description="WD" evidence="3">
    <location>
        <begin position="300"/>
        <end position="332"/>
    </location>
</feature>
<dbReference type="InterPro" id="IPR020472">
    <property type="entry name" value="WD40_PAC1"/>
</dbReference>
<proteinExistence type="predicted"/>
<feature type="region of interest" description="Disordered" evidence="4">
    <location>
        <begin position="612"/>
        <end position="631"/>
    </location>
</feature>
<accession>A0AAV8TEH7</accession>
<keyword evidence="2" id="KW-0677">Repeat</keyword>
<reference evidence="5 6" key="1">
    <citation type="submission" date="2021-09" db="EMBL/GenBank/DDBJ databases">
        <title>Genomic insights and catalytic innovation underlie evolution of tropane alkaloids biosynthesis.</title>
        <authorList>
            <person name="Wang Y.-J."/>
            <person name="Tian T."/>
            <person name="Huang J.-P."/>
            <person name="Huang S.-X."/>
        </authorList>
    </citation>
    <scope>NUCLEOTIDE SEQUENCE [LARGE SCALE GENOMIC DNA]</scope>
    <source>
        <strain evidence="5">KIB-2018</strain>
        <tissue evidence="5">Leaf</tissue>
    </source>
</reference>
<dbReference type="SUPFAM" id="SSF50978">
    <property type="entry name" value="WD40 repeat-like"/>
    <property type="match status" value="1"/>
</dbReference>
<feature type="repeat" description="WD" evidence="3">
    <location>
        <begin position="215"/>
        <end position="256"/>
    </location>
</feature>
<dbReference type="InterPro" id="IPR040324">
    <property type="entry name" value="WDR44/Dgr2"/>
</dbReference>
<dbReference type="PROSITE" id="PS50294">
    <property type="entry name" value="WD_REPEATS_REGION"/>
    <property type="match status" value="3"/>
</dbReference>
<feature type="repeat" description="WD" evidence="3">
    <location>
        <begin position="340"/>
        <end position="382"/>
    </location>
</feature>
<evidence type="ECO:0000256" key="4">
    <source>
        <dbReference type="SAM" id="MobiDB-lite"/>
    </source>
</evidence>
<organism evidence="5 6">
    <name type="scientific">Erythroxylum novogranatense</name>
    <dbReference type="NCBI Taxonomy" id="1862640"/>
    <lineage>
        <taxon>Eukaryota</taxon>
        <taxon>Viridiplantae</taxon>
        <taxon>Streptophyta</taxon>
        <taxon>Embryophyta</taxon>
        <taxon>Tracheophyta</taxon>
        <taxon>Spermatophyta</taxon>
        <taxon>Magnoliopsida</taxon>
        <taxon>eudicotyledons</taxon>
        <taxon>Gunneridae</taxon>
        <taxon>Pentapetalae</taxon>
        <taxon>rosids</taxon>
        <taxon>fabids</taxon>
        <taxon>Malpighiales</taxon>
        <taxon>Erythroxylaceae</taxon>
        <taxon>Erythroxylum</taxon>
    </lineage>
</organism>
<dbReference type="SMART" id="SM00320">
    <property type="entry name" value="WD40"/>
    <property type="match status" value="6"/>
</dbReference>
<protein>
    <submittedName>
        <fullName evidence="5">Uncharacterized protein</fullName>
    </submittedName>
</protein>
<dbReference type="FunFam" id="2.130.10.10:FF:000849">
    <property type="entry name" value="WD repeat-containing protein 44"/>
    <property type="match status" value="1"/>
</dbReference>
<dbReference type="PRINTS" id="PR00320">
    <property type="entry name" value="GPROTEINBRPT"/>
</dbReference>
<gene>
    <name evidence="5" type="ORF">K2173_011964</name>
</gene>
<evidence type="ECO:0000313" key="5">
    <source>
        <dbReference type="EMBL" id="KAJ8765267.1"/>
    </source>
</evidence>
<dbReference type="PANTHER" id="PTHR14221:SF31">
    <property type="entry name" value="TRANSDUCIN_WD40 REPEAT-LIKE SUPERFAMILY PROTEIN"/>
    <property type="match status" value="1"/>
</dbReference>
<dbReference type="InterPro" id="IPR001680">
    <property type="entry name" value="WD40_rpt"/>
</dbReference>
<sequence>MLTDKEEDNLFFDSVDYFSFQGSIVTEEELNSAKIEYEIWLREPQSVKERRQSFLHGIGLDFAGRRNKSPEFDRITECSGAVSSSSVSSASSEERNVVCCGREGNSEANCMVDEMSHDKFGETYMVGQHKDFGSSLPVQACELSETEDSENLKVGKNKMKSWWKYLSRKRKEIGDMCVLKPSKLNPEAPKTQRVKVKQNKKSCVEFTGIFKGQEIQAHKGLIWTMKFSPDGQFLATGGEDGVVLIWHVTSVDAYLNSLAEEVGVSIELKKSKLTTKKLNHASVVIPDKVFQIEESPVQEFHGHASDVLDLAWSNSNYLLSSSTDKTVRLWKVGCDHCLNVFHHSNYVTCIQFNPVDQNYFISGSIDGKVRIWGLTEKRVVNWVDVRDVISAICYQPDAKGFVVGCFTGSCRFYEVSGNELQLEAELNFRSGKKTSGNRITSIQFVDERSQKVMITSEDSKVRIFDGVDIVAKYKGLPKSGSQMSASFTSAGRHIISVGEDCRVYVWNYDDLCIPSSKHIKSVRSCEYFFAECVSVAVPWLGVGRESKTTRSGRLHSCLQREDCASWRRDSDRFSLGNWFFMDGPRRGSSATWPEEKLLPLWEVPDIENDYHHYQPPRSLADQQADNDDAPDYSVPSEAWGLVIVTAGMDGKIRTFHNYGLPIRL</sequence>
<dbReference type="PANTHER" id="PTHR14221">
    <property type="entry name" value="WD REPEAT DOMAIN 44"/>
    <property type="match status" value="1"/>
</dbReference>
<dbReference type="EMBL" id="JAIWQS010000005">
    <property type="protein sequence ID" value="KAJ8765267.1"/>
    <property type="molecule type" value="Genomic_DNA"/>
</dbReference>
<dbReference type="PROSITE" id="PS50082">
    <property type="entry name" value="WD_REPEATS_2"/>
    <property type="match status" value="3"/>
</dbReference>
<dbReference type="AlphaFoldDB" id="A0AAV8TEH7"/>
<dbReference type="InterPro" id="IPR015943">
    <property type="entry name" value="WD40/YVTN_repeat-like_dom_sf"/>
</dbReference>
<dbReference type="Proteomes" id="UP001159364">
    <property type="component" value="Linkage Group LG05"/>
</dbReference>
<name>A0AAV8TEH7_9ROSI</name>
<comment type="caution">
    <text evidence="5">The sequence shown here is derived from an EMBL/GenBank/DDBJ whole genome shotgun (WGS) entry which is preliminary data.</text>
</comment>
<dbReference type="InterPro" id="IPR036322">
    <property type="entry name" value="WD40_repeat_dom_sf"/>
</dbReference>
<keyword evidence="1 3" id="KW-0853">WD repeat</keyword>
<dbReference type="Gene3D" id="2.130.10.10">
    <property type="entry name" value="YVTN repeat-like/Quinoprotein amine dehydrogenase"/>
    <property type="match status" value="1"/>
</dbReference>
<dbReference type="Pfam" id="PF00400">
    <property type="entry name" value="WD40"/>
    <property type="match status" value="4"/>
</dbReference>
<evidence type="ECO:0000313" key="6">
    <source>
        <dbReference type="Proteomes" id="UP001159364"/>
    </source>
</evidence>
<evidence type="ECO:0000256" key="2">
    <source>
        <dbReference type="ARBA" id="ARBA00022737"/>
    </source>
</evidence>